<organism evidence="4">
    <name type="scientific">Dissoconium aciculare CBS 342.82</name>
    <dbReference type="NCBI Taxonomy" id="1314786"/>
    <lineage>
        <taxon>Eukaryota</taxon>
        <taxon>Fungi</taxon>
        <taxon>Dikarya</taxon>
        <taxon>Ascomycota</taxon>
        <taxon>Pezizomycotina</taxon>
        <taxon>Dothideomycetes</taxon>
        <taxon>Dothideomycetidae</taxon>
        <taxon>Mycosphaerellales</taxon>
        <taxon>Dissoconiaceae</taxon>
        <taxon>Dissoconium</taxon>
    </lineage>
</organism>
<reference evidence="4" key="2">
    <citation type="submission" date="2020-04" db="EMBL/GenBank/DDBJ databases">
        <authorList>
            <consortium name="NCBI Genome Project"/>
        </authorList>
    </citation>
    <scope>NUCLEOTIDE SEQUENCE</scope>
    <source>
        <strain evidence="4">CBS 342.82</strain>
    </source>
</reference>
<name>A0A6J3LY51_9PEZI</name>
<gene>
    <name evidence="4" type="ORF">K489DRAFT_433385</name>
</gene>
<keyword evidence="3" id="KW-1185">Reference proteome</keyword>
<dbReference type="RefSeq" id="XP_033457727.1">
    <property type="nucleotide sequence ID" value="XM_033608511.1"/>
</dbReference>
<proteinExistence type="predicted"/>
<sequence length="252" mass="28027">MSMSSLGSSSMGDSSNDEEVSELRDWAATDFCLGKKYFEFTLLRVIVKDHSVCDPTMLDSLLFEREHHYPFDQNVKYLQDQLRRELWRDTCTEYDDLMVTIGRIQRLGTAEDKTRLKKSLNRFGGDPASGVQRDRETSPPTPSPPMPSSPTHAFTQQPNGARRRSPDMTTSGPPTDATASPLHISTLQEYGNAIGEVPNYTRETHDGPPPQTDVTVTFLGRTLSSRARTARKAKQQVAKAACAELGLHVAPQ</sequence>
<evidence type="ECO:0000259" key="2">
    <source>
        <dbReference type="Pfam" id="PF00035"/>
    </source>
</evidence>
<feature type="region of interest" description="Disordered" evidence="1">
    <location>
        <begin position="120"/>
        <end position="180"/>
    </location>
</feature>
<evidence type="ECO:0000313" key="4">
    <source>
        <dbReference type="RefSeq" id="XP_033457727.1"/>
    </source>
</evidence>
<accession>A0A6J3LY51</accession>
<reference evidence="4" key="1">
    <citation type="submission" date="2020-01" db="EMBL/GenBank/DDBJ databases">
        <authorList>
            <consortium name="DOE Joint Genome Institute"/>
            <person name="Haridas S."/>
            <person name="Albert R."/>
            <person name="Binder M."/>
            <person name="Bloem J."/>
            <person name="Labutti K."/>
            <person name="Salamov A."/>
            <person name="Andreopoulos B."/>
            <person name="Baker S.E."/>
            <person name="Barry K."/>
            <person name="Bills G."/>
            <person name="Bluhm B.H."/>
            <person name="Cannon C."/>
            <person name="Castanera R."/>
            <person name="Culley D.E."/>
            <person name="Daum C."/>
            <person name="Ezra D."/>
            <person name="Gonzalez J.B."/>
            <person name="Henrissat B."/>
            <person name="Kuo A."/>
            <person name="Liang C."/>
            <person name="Lipzen A."/>
            <person name="Lutzoni F."/>
            <person name="Magnuson J."/>
            <person name="Mondo S."/>
            <person name="Nolan M."/>
            <person name="Ohm R."/>
            <person name="Pangilinan J."/>
            <person name="Park H.-J."/>
            <person name="Ramirez L."/>
            <person name="Alfaro M."/>
            <person name="Sun H."/>
            <person name="Tritt A."/>
            <person name="Yoshinaga Y."/>
            <person name="Zwiers L.-H."/>
            <person name="Turgeon B.G."/>
            <person name="Goodwin S.B."/>
            <person name="Spatafora J.W."/>
            <person name="Crous P.W."/>
            <person name="Grigoriev I.V."/>
        </authorList>
    </citation>
    <scope>NUCLEOTIDE SEQUENCE</scope>
    <source>
        <strain evidence="4">CBS 342.82</strain>
    </source>
</reference>
<dbReference type="Proteomes" id="UP000504637">
    <property type="component" value="Unplaced"/>
</dbReference>
<evidence type="ECO:0000256" key="1">
    <source>
        <dbReference type="SAM" id="MobiDB-lite"/>
    </source>
</evidence>
<evidence type="ECO:0000313" key="3">
    <source>
        <dbReference type="Proteomes" id="UP000504637"/>
    </source>
</evidence>
<protein>
    <recommendedName>
        <fullName evidence="2">DRBM domain-containing protein</fullName>
    </recommendedName>
</protein>
<dbReference type="Pfam" id="PF00035">
    <property type="entry name" value="dsrm"/>
    <property type="match status" value="1"/>
</dbReference>
<dbReference type="AlphaFoldDB" id="A0A6J3LY51"/>
<feature type="domain" description="DRBM" evidence="2">
    <location>
        <begin position="184"/>
        <end position="245"/>
    </location>
</feature>
<feature type="compositionally biased region" description="Pro residues" evidence="1">
    <location>
        <begin position="139"/>
        <end position="148"/>
    </location>
</feature>
<dbReference type="InterPro" id="IPR014720">
    <property type="entry name" value="dsRBD_dom"/>
</dbReference>
<dbReference type="Gene3D" id="3.30.160.20">
    <property type="match status" value="1"/>
</dbReference>
<reference evidence="4" key="3">
    <citation type="submission" date="2025-08" db="UniProtKB">
        <authorList>
            <consortium name="RefSeq"/>
        </authorList>
    </citation>
    <scope>IDENTIFICATION</scope>
    <source>
        <strain evidence="4">CBS 342.82</strain>
    </source>
</reference>
<dbReference type="SUPFAM" id="SSF54768">
    <property type="entry name" value="dsRNA-binding domain-like"/>
    <property type="match status" value="1"/>
</dbReference>
<dbReference type="GeneID" id="54366311"/>